<evidence type="ECO:0000256" key="2">
    <source>
        <dbReference type="SAM" id="MobiDB-lite"/>
    </source>
</evidence>
<dbReference type="CDD" id="cd00060">
    <property type="entry name" value="FHA"/>
    <property type="match status" value="1"/>
</dbReference>
<dbReference type="SMART" id="SM00240">
    <property type="entry name" value="FHA"/>
    <property type="match status" value="1"/>
</dbReference>
<dbReference type="InterPro" id="IPR000253">
    <property type="entry name" value="FHA_dom"/>
</dbReference>
<dbReference type="OrthoDB" id="3691759at2"/>
<evidence type="ECO:0000313" key="5">
    <source>
        <dbReference type="Proteomes" id="UP000233786"/>
    </source>
</evidence>
<dbReference type="Proteomes" id="UP000233786">
    <property type="component" value="Unassembled WGS sequence"/>
</dbReference>
<evidence type="ECO:0000313" key="4">
    <source>
        <dbReference type="EMBL" id="PKW16989.1"/>
    </source>
</evidence>
<accession>A0A2N3Y243</accession>
<dbReference type="Gene3D" id="2.60.200.20">
    <property type="match status" value="1"/>
</dbReference>
<comment type="caution">
    <text evidence="4">The sequence shown here is derived from an EMBL/GenBank/DDBJ whole genome shotgun (WGS) entry which is preliminary data.</text>
</comment>
<protein>
    <submittedName>
        <fullName evidence="4">PSer/pThr/pTyr-binding forkhead associated (FHA) protein</fullName>
    </submittedName>
</protein>
<dbReference type="RefSeq" id="WP_010693358.1">
    <property type="nucleotide sequence ID" value="NZ_CP061007.1"/>
</dbReference>
<organism evidence="4 5">
    <name type="scientific">Saccharopolyspora spinosa</name>
    <dbReference type="NCBI Taxonomy" id="60894"/>
    <lineage>
        <taxon>Bacteria</taxon>
        <taxon>Bacillati</taxon>
        <taxon>Actinomycetota</taxon>
        <taxon>Actinomycetes</taxon>
        <taxon>Pseudonocardiales</taxon>
        <taxon>Pseudonocardiaceae</taxon>
        <taxon>Saccharopolyspora</taxon>
    </lineage>
</organism>
<keyword evidence="1" id="KW-0597">Phosphoprotein</keyword>
<keyword evidence="5" id="KW-1185">Reference proteome</keyword>
<dbReference type="InterPro" id="IPR008984">
    <property type="entry name" value="SMAD_FHA_dom_sf"/>
</dbReference>
<dbReference type="AlphaFoldDB" id="A0A2N3Y243"/>
<dbReference type="STRING" id="994479.GCA_000194155_01529"/>
<dbReference type="PANTHER" id="PTHR23308">
    <property type="entry name" value="NUCLEAR INHIBITOR OF PROTEIN PHOSPHATASE-1"/>
    <property type="match status" value="1"/>
</dbReference>
<reference evidence="4" key="1">
    <citation type="submission" date="2017-12" db="EMBL/GenBank/DDBJ databases">
        <title>Sequencing the genomes of 1000 Actinobacteria strains.</title>
        <authorList>
            <person name="Klenk H.-P."/>
        </authorList>
    </citation>
    <scope>NUCLEOTIDE SEQUENCE [LARGE SCALE GENOMIC DNA]</scope>
    <source>
        <strain evidence="4">DSM 44228</strain>
    </source>
</reference>
<evidence type="ECO:0000259" key="3">
    <source>
        <dbReference type="PROSITE" id="PS50006"/>
    </source>
</evidence>
<name>A0A2N3Y243_SACSN</name>
<dbReference type="PROSITE" id="PS50006">
    <property type="entry name" value="FHA_DOMAIN"/>
    <property type="match status" value="1"/>
</dbReference>
<proteinExistence type="predicted"/>
<dbReference type="InterPro" id="IPR050923">
    <property type="entry name" value="Cell_Proc_Reg/RNA_Proc"/>
</dbReference>
<dbReference type="Pfam" id="PF00498">
    <property type="entry name" value="FHA"/>
    <property type="match status" value="1"/>
</dbReference>
<feature type="region of interest" description="Disordered" evidence="2">
    <location>
        <begin position="25"/>
        <end position="44"/>
    </location>
</feature>
<evidence type="ECO:0000256" key="1">
    <source>
        <dbReference type="ARBA" id="ARBA00022553"/>
    </source>
</evidence>
<feature type="domain" description="FHA" evidence="3">
    <location>
        <begin position="67"/>
        <end position="116"/>
    </location>
</feature>
<gene>
    <name evidence="4" type="ORF">A8926_4904</name>
</gene>
<sequence length="139" mass="14559">MNQRRFGTAVPPTEAFRDVPPAAIPAEAGVDTPAPRAAAAPTGSSAELVIARGPQAGTAIPVTGTPLTVGRSRDCDITLDAPTVSHFHAQICQDGEQCTITDSGSLNGTYVNHAPVDRAELADGDEVWIGTFRFTFRTK</sequence>
<dbReference type="EMBL" id="PJNB01000001">
    <property type="protein sequence ID" value="PKW16989.1"/>
    <property type="molecule type" value="Genomic_DNA"/>
</dbReference>
<dbReference type="SUPFAM" id="SSF49879">
    <property type="entry name" value="SMAD/FHA domain"/>
    <property type="match status" value="1"/>
</dbReference>